<keyword evidence="2 6" id="KW-0812">Transmembrane</keyword>
<feature type="transmembrane region" description="Helical" evidence="6">
    <location>
        <begin position="50"/>
        <end position="71"/>
    </location>
</feature>
<dbReference type="InterPro" id="IPR036259">
    <property type="entry name" value="MFS_trans_sf"/>
</dbReference>
<evidence type="ECO:0000259" key="7">
    <source>
        <dbReference type="PROSITE" id="PS50262"/>
    </source>
</evidence>
<dbReference type="Pfam" id="PF00001">
    <property type="entry name" value="7tm_1"/>
    <property type="match status" value="1"/>
</dbReference>
<sequence>MLSICKQLMETNFDEIGVNDKTIGDEYHRILNISMDGIEQDNVSRLNRLIYIYIAPIIIGIGIVGDLLTIATLTHPSLKRKDIYIFLTFLAVTDLLAQLSLIPPILWILDYRFCSSSAAIYYAHIAFPLANALMGASVWVVVLLTLYQFRAVCYPLRSSTAQMDRRFVYCLFALSFFANFCIYAPWAFKKIIYQIPPGVLRCPLVICDRNMDTPWFRIYEWVREFLTRLLPFVLIAYFNVNILITYRTNKKDRLSLSSQSFHRKAVVEKSEKEEKRLFTVLFAITVIFFLCTIPAAPVTIFISDRQSQSLPFQIFRSAANLLEITKFALNFYLYCLINPDIRRVCLRVLKCNGWSSMYERVSSGHTLRTIPSMPNSSNKTILTIRNGSDRSSRGSRKSRNSHLAMEESQRTDPPAEGTTDQCQSPIGYTERQTNHSNHSPGQRMASRTTPRRSSARNTTDSHRTTICSRKDSSHWHEQFQRFISQIPSAVPFSVRLPPPLRCCFSSALPLISFPPHRLVLNYSLISAILCLFLLHSASSFAVIHQLLLSVFCLRFRPFYNSFELAEVHSVLRQQNGQLQPRSRIALVIFGAVMIHLSIGTYHTFGNMLPYMASYMRNFTDPSVKIEHLIWVPTFQGCFPLAMVIGGFLSQRVGPRLAAAIGCYTMCLGVLLSSWTIRHSYYGFLFTYGLMFGLGQGIAYVIAVSCVINWAPQMVGLGSGIVAAGFGISSSIFAPIQTRIVNPNNVAANKDGYFNDQNLLSRVPGLFVTLATAYFFMQCIGLLFICDPPDEFVRRFLSPNSTSLIDMAWLSKKRSHWLAANRSPLLSSGWATAKMGLQRMERFGRYQYARLATAAEQEEDSDEEQKRKKSESGGNEQQRHLTNSFPTPPNESDETAEEEDDELDIGKQGPPISLSTRQMLRSSTFYFLFISLFCCSFYGNFFYNLYKTFGETFIEDDFFLAFAFSLGSVANAIARVGWGLLTDRTSFQTSLCMATSLATVLLLTMPMTALSGRYVYLLWLVLMFVCLAATHALFITAIVRCFGSVHKIVNYGCLIFSTTLSGIALAVGSEFFLQSIGYNWAFLGTAAFPFVAFLLTSAIRITPQGHLIVSK</sequence>
<feature type="region of interest" description="Disordered" evidence="5">
    <location>
        <begin position="853"/>
        <end position="909"/>
    </location>
</feature>
<keyword evidence="9" id="KW-1185">Reference proteome</keyword>
<feature type="transmembrane region" description="Helical" evidence="6">
    <location>
        <begin position="680"/>
        <end position="702"/>
    </location>
</feature>
<evidence type="ECO:0000313" key="8">
    <source>
        <dbReference type="EMBL" id="KAL3121464.1"/>
    </source>
</evidence>
<dbReference type="PRINTS" id="PR00237">
    <property type="entry name" value="GPCRRHODOPSN"/>
</dbReference>
<feature type="transmembrane region" description="Helical" evidence="6">
    <location>
        <begin position="656"/>
        <end position="674"/>
    </location>
</feature>
<dbReference type="PANTHER" id="PTHR47760">
    <property type="entry name" value="G-PROTEIN COUPLED RECEPTOR B0563.6-LIKE PROTEIN-RELATED"/>
    <property type="match status" value="1"/>
</dbReference>
<name>A0ABD2M4V9_9BILA</name>
<feature type="transmembrane region" description="Helical" evidence="6">
    <location>
        <begin position="628"/>
        <end position="649"/>
    </location>
</feature>
<evidence type="ECO:0000256" key="3">
    <source>
        <dbReference type="ARBA" id="ARBA00022989"/>
    </source>
</evidence>
<dbReference type="InterPro" id="IPR017452">
    <property type="entry name" value="GPCR_Rhodpsn_7TM"/>
</dbReference>
<dbReference type="InterPro" id="IPR053093">
    <property type="entry name" value="GPCR-like"/>
</dbReference>
<dbReference type="InterPro" id="IPR000276">
    <property type="entry name" value="GPCR_Rhodpsn"/>
</dbReference>
<feature type="transmembrane region" description="Helical" evidence="6">
    <location>
        <begin position="584"/>
        <end position="608"/>
    </location>
</feature>
<evidence type="ECO:0000313" key="9">
    <source>
        <dbReference type="Proteomes" id="UP001620626"/>
    </source>
</evidence>
<evidence type="ECO:0000256" key="5">
    <source>
        <dbReference type="SAM" id="MobiDB-lite"/>
    </source>
</evidence>
<proteinExistence type="predicted"/>
<dbReference type="SUPFAM" id="SSF81321">
    <property type="entry name" value="Family A G protein-coupled receptor-like"/>
    <property type="match status" value="1"/>
</dbReference>
<feature type="transmembrane region" description="Helical" evidence="6">
    <location>
        <begin position="924"/>
        <end position="945"/>
    </location>
</feature>
<feature type="transmembrane region" description="Helical" evidence="6">
    <location>
        <begin position="83"/>
        <end position="109"/>
    </location>
</feature>
<dbReference type="InterPro" id="IPR011701">
    <property type="entry name" value="MFS"/>
</dbReference>
<feature type="compositionally biased region" description="Polar residues" evidence="5">
    <location>
        <begin position="872"/>
        <end position="884"/>
    </location>
</feature>
<keyword evidence="4 6" id="KW-0472">Membrane</keyword>
<protein>
    <recommendedName>
        <fullName evidence="7">G-protein coupled receptors family 1 profile domain-containing protein</fullName>
    </recommendedName>
</protein>
<dbReference type="PANTHER" id="PTHR47760:SF1">
    <property type="entry name" value="G-PROTEIN COUPLED RECEPTORS FAMILY 1 PROFILE DOMAIN-CONTAINING PROTEIN"/>
    <property type="match status" value="1"/>
</dbReference>
<feature type="transmembrane region" description="Helical" evidence="6">
    <location>
        <begin position="1047"/>
        <end position="1067"/>
    </location>
</feature>
<feature type="domain" description="G-protein coupled receptors family 1 profile" evidence="7">
    <location>
        <begin position="65"/>
        <end position="334"/>
    </location>
</feature>
<dbReference type="Gene3D" id="1.20.1070.10">
    <property type="entry name" value="Rhodopsin 7-helix transmembrane proteins"/>
    <property type="match status" value="1"/>
</dbReference>
<dbReference type="EMBL" id="JBICBT010000187">
    <property type="protein sequence ID" value="KAL3121464.1"/>
    <property type="molecule type" value="Genomic_DNA"/>
</dbReference>
<comment type="caution">
    <text evidence="8">The sequence shown here is derived from an EMBL/GenBank/DDBJ whole genome shotgun (WGS) entry which is preliminary data.</text>
</comment>
<feature type="transmembrane region" description="Helical" evidence="6">
    <location>
        <begin position="1015"/>
        <end position="1035"/>
    </location>
</feature>
<dbReference type="SUPFAM" id="SSF103473">
    <property type="entry name" value="MFS general substrate transporter"/>
    <property type="match status" value="1"/>
</dbReference>
<gene>
    <name evidence="8" type="ORF">niasHT_004909</name>
</gene>
<dbReference type="Proteomes" id="UP001620626">
    <property type="component" value="Unassembled WGS sequence"/>
</dbReference>
<evidence type="ECO:0000256" key="2">
    <source>
        <dbReference type="ARBA" id="ARBA00022692"/>
    </source>
</evidence>
<feature type="compositionally biased region" description="Polar residues" evidence="5">
    <location>
        <begin position="372"/>
        <end position="383"/>
    </location>
</feature>
<feature type="transmembrane region" description="Helical" evidence="6">
    <location>
        <begin position="277"/>
        <end position="302"/>
    </location>
</feature>
<feature type="transmembrane region" description="Helical" evidence="6">
    <location>
        <begin position="121"/>
        <end position="146"/>
    </location>
</feature>
<feature type="compositionally biased region" description="Polar residues" evidence="5">
    <location>
        <begin position="418"/>
        <end position="440"/>
    </location>
</feature>
<comment type="subcellular location">
    <subcellularLocation>
        <location evidence="1">Membrane</location>
    </subcellularLocation>
</comment>
<dbReference type="AlphaFoldDB" id="A0ABD2M4V9"/>
<evidence type="ECO:0000256" key="1">
    <source>
        <dbReference type="ARBA" id="ARBA00004370"/>
    </source>
</evidence>
<dbReference type="CDD" id="cd17353">
    <property type="entry name" value="MFS_OFA_like"/>
    <property type="match status" value="1"/>
</dbReference>
<feature type="transmembrane region" description="Helical" evidence="6">
    <location>
        <begin position="225"/>
        <end position="246"/>
    </location>
</feature>
<evidence type="ECO:0000256" key="4">
    <source>
        <dbReference type="ARBA" id="ARBA00023136"/>
    </source>
</evidence>
<feature type="transmembrane region" description="Helical" evidence="6">
    <location>
        <begin position="1079"/>
        <end position="1100"/>
    </location>
</feature>
<keyword evidence="3 6" id="KW-1133">Transmembrane helix</keyword>
<dbReference type="Gene3D" id="1.20.1250.20">
    <property type="entry name" value="MFS general substrate transporter like domains"/>
    <property type="match status" value="2"/>
</dbReference>
<feature type="compositionally biased region" description="Acidic residues" evidence="5">
    <location>
        <begin position="890"/>
        <end position="902"/>
    </location>
</feature>
<dbReference type="Pfam" id="PF07690">
    <property type="entry name" value="MFS_1"/>
    <property type="match status" value="2"/>
</dbReference>
<organism evidence="8 9">
    <name type="scientific">Heterodera trifolii</name>
    <dbReference type="NCBI Taxonomy" id="157864"/>
    <lineage>
        <taxon>Eukaryota</taxon>
        <taxon>Metazoa</taxon>
        <taxon>Ecdysozoa</taxon>
        <taxon>Nematoda</taxon>
        <taxon>Chromadorea</taxon>
        <taxon>Rhabditida</taxon>
        <taxon>Tylenchina</taxon>
        <taxon>Tylenchomorpha</taxon>
        <taxon>Tylenchoidea</taxon>
        <taxon>Heteroderidae</taxon>
        <taxon>Heteroderinae</taxon>
        <taxon>Heterodera</taxon>
    </lineage>
</organism>
<feature type="transmembrane region" description="Helical" evidence="6">
    <location>
        <begin position="714"/>
        <end position="735"/>
    </location>
</feature>
<evidence type="ECO:0000256" key="6">
    <source>
        <dbReference type="SAM" id="Phobius"/>
    </source>
</evidence>
<dbReference type="CDD" id="cd14978">
    <property type="entry name" value="7tmA_FMRFamide_R-like"/>
    <property type="match status" value="1"/>
</dbReference>
<feature type="transmembrane region" description="Helical" evidence="6">
    <location>
        <begin position="765"/>
        <end position="785"/>
    </location>
</feature>
<dbReference type="PROSITE" id="PS50262">
    <property type="entry name" value="G_PROTEIN_RECEP_F1_2"/>
    <property type="match status" value="1"/>
</dbReference>
<feature type="transmembrane region" description="Helical" evidence="6">
    <location>
        <begin position="989"/>
        <end position="1009"/>
    </location>
</feature>
<feature type="transmembrane region" description="Helical" evidence="6">
    <location>
        <begin position="957"/>
        <end position="977"/>
    </location>
</feature>
<reference evidence="8 9" key="1">
    <citation type="submission" date="2024-10" db="EMBL/GenBank/DDBJ databases">
        <authorList>
            <person name="Kim D."/>
        </authorList>
    </citation>
    <scope>NUCLEOTIDE SEQUENCE [LARGE SCALE GENOMIC DNA]</scope>
    <source>
        <strain evidence="8">BH-2024</strain>
    </source>
</reference>
<feature type="transmembrane region" description="Helical" evidence="6">
    <location>
        <begin position="167"/>
        <end position="188"/>
    </location>
</feature>
<dbReference type="GO" id="GO:0016020">
    <property type="term" value="C:membrane"/>
    <property type="evidence" value="ECO:0007669"/>
    <property type="project" value="UniProtKB-SubCell"/>
</dbReference>
<accession>A0ABD2M4V9</accession>
<feature type="region of interest" description="Disordered" evidence="5">
    <location>
        <begin position="367"/>
        <end position="467"/>
    </location>
</feature>